<accession>A0ABS3VNG6</accession>
<dbReference type="EMBL" id="WVUH01000048">
    <property type="protein sequence ID" value="MBO4206055.1"/>
    <property type="molecule type" value="Genomic_DNA"/>
</dbReference>
<evidence type="ECO:0000313" key="3">
    <source>
        <dbReference type="Proteomes" id="UP000823521"/>
    </source>
</evidence>
<protein>
    <submittedName>
        <fullName evidence="2">DUF2470 domain-containing protein</fullName>
    </submittedName>
</protein>
<dbReference type="PANTHER" id="PTHR13343:SF24">
    <property type="entry name" value="OS07G0573800 PROTEIN"/>
    <property type="match status" value="1"/>
</dbReference>
<feature type="domain" description="DUF2470" evidence="1">
    <location>
        <begin position="168"/>
        <end position="234"/>
    </location>
</feature>
<sequence>MASSPTQPSPAEIARTLSAGRLPGTAYVAHGLGPHQVRHATDAQGRVLLLVSVVSDLARALRPGAGAETAVVLDVPDLPPAAGSPALGRVWISGWAAPLTGAEARQAALDFADTDPTGDLLDVGRGFALHRFEPAEVRLETGGAVLRIDPGEYVVAEPDPLHPVEREIIVDLTRRHAPRLTELFSRHLADRASGTPPRLVRIDRYGMVVALGRPGPERTARLVFPRPVRDRADLVRLLQPVLRPGHAPAGAAVHRVGRS</sequence>
<comment type="caution">
    <text evidence="2">The sequence shown here is derived from an EMBL/GenBank/DDBJ whole genome shotgun (WGS) entry which is preliminary data.</text>
</comment>
<dbReference type="Pfam" id="PF10615">
    <property type="entry name" value="DUF2470"/>
    <property type="match status" value="1"/>
</dbReference>
<dbReference type="RefSeq" id="WP_208812641.1">
    <property type="nucleotide sequence ID" value="NZ_WVUH01000048.1"/>
</dbReference>
<dbReference type="PANTHER" id="PTHR13343">
    <property type="entry name" value="CREG1 PROTEIN"/>
    <property type="match status" value="1"/>
</dbReference>
<dbReference type="SUPFAM" id="SSF50475">
    <property type="entry name" value="FMN-binding split barrel"/>
    <property type="match status" value="1"/>
</dbReference>
<keyword evidence="3" id="KW-1185">Reference proteome</keyword>
<gene>
    <name evidence="2" type="ORF">GSF22_08555</name>
</gene>
<reference evidence="2 3" key="1">
    <citation type="submission" date="2019-12" db="EMBL/GenBank/DDBJ databases">
        <title>Whole genome sequencing of endophytic Actinobacterium Micromonospora sp. MPMI6T.</title>
        <authorList>
            <person name="Evv R."/>
            <person name="Podile A.R."/>
        </authorList>
    </citation>
    <scope>NUCLEOTIDE SEQUENCE [LARGE SCALE GENOMIC DNA]</scope>
    <source>
        <strain evidence="2 3">MPMI6</strain>
    </source>
</reference>
<proteinExistence type="predicted"/>
<dbReference type="InterPro" id="IPR019595">
    <property type="entry name" value="DUF2470"/>
</dbReference>
<dbReference type="Gene3D" id="3.20.180.10">
    <property type="entry name" value="PNP-oxidase-like"/>
    <property type="match status" value="1"/>
</dbReference>
<dbReference type="Proteomes" id="UP000823521">
    <property type="component" value="Unassembled WGS sequence"/>
</dbReference>
<evidence type="ECO:0000259" key="1">
    <source>
        <dbReference type="Pfam" id="PF10615"/>
    </source>
</evidence>
<dbReference type="InterPro" id="IPR037119">
    <property type="entry name" value="Haem_oxidase_HugZ-like_sf"/>
</dbReference>
<evidence type="ECO:0000313" key="2">
    <source>
        <dbReference type="EMBL" id="MBO4206055.1"/>
    </source>
</evidence>
<organism evidence="2 3">
    <name type="scientific">Micromonospora echinofusca</name>
    <dbReference type="NCBI Taxonomy" id="47858"/>
    <lineage>
        <taxon>Bacteria</taxon>
        <taxon>Bacillati</taxon>
        <taxon>Actinomycetota</taxon>
        <taxon>Actinomycetes</taxon>
        <taxon>Micromonosporales</taxon>
        <taxon>Micromonosporaceae</taxon>
        <taxon>Micromonospora</taxon>
    </lineage>
</organism>
<name>A0ABS3VNG6_MICEH</name>